<gene>
    <name evidence="3" type="ORF">AGOR_G00110160</name>
</gene>
<dbReference type="Proteomes" id="UP000829720">
    <property type="component" value="Unassembled WGS sequence"/>
</dbReference>
<feature type="region of interest" description="Disordered" evidence="2">
    <location>
        <begin position="694"/>
        <end position="743"/>
    </location>
</feature>
<comment type="caution">
    <text evidence="3">The sequence shown here is derived from an EMBL/GenBank/DDBJ whole genome shotgun (WGS) entry which is preliminary data.</text>
</comment>
<dbReference type="PANTHER" id="PTHR18863">
    <property type="entry name" value="TSEC-2-RELATED"/>
    <property type="match status" value="1"/>
</dbReference>
<evidence type="ECO:0008006" key="5">
    <source>
        <dbReference type="Google" id="ProtNLM"/>
    </source>
</evidence>
<evidence type="ECO:0000313" key="4">
    <source>
        <dbReference type="Proteomes" id="UP000829720"/>
    </source>
</evidence>
<evidence type="ECO:0000256" key="2">
    <source>
        <dbReference type="SAM" id="MobiDB-lite"/>
    </source>
</evidence>
<protein>
    <recommendedName>
        <fullName evidence="5">Coiled-coil domain-containing protein 170</fullName>
    </recommendedName>
</protein>
<keyword evidence="1" id="KW-0175">Coiled coil</keyword>
<feature type="coiled-coil region" evidence="1">
    <location>
        <begin position="118"/>
        <end position="152"/>
    </location>
</feature>
<evidence type="ECO:0000313" key="3">
    <source>
        <dbReference type="EMBL" id="KAI1895767.1"/>
    </source>
</evidence>
<dbReference type="InterPro" id="IPR039139">
    <property type="entry name" value="CCDC170-like"/>
</dbReference>
<feature type="region of interest" description="Disordered" evidence="2">
    <location>
        <begin position="587"/>
        <end position="617"/>
    </location>
</feature>
<organism evidence="3 4">
    <name type="scientific">Albula goreensis</name>
    <dbReference type="NCBI Taxonomy" id="1534307"/>
    <lineage>
        <taxon>Eukaryota</taxon>
        <taxon>Metazoa</taxon>
        <taxon>Chordata</taxon>
        <taxon>Craniata</taxon>
        <taxon>Vertebrata</taxon>
        <taxon>Euteleostomi</taxon>
        <taxon>Actinopterygii</taxon>
        <taxon>Neopterygii</taxon>
        <taxon>Teleostei</taxon>
        <taxon>Albuliformes</taxon>
        <taxon>Albulidae</taxon>
        <taxon>Albula</taxon>
    </lineage>
</organism>
<dbReference type="PANTHER" id="PTHR18863:SF4">
    <property type="entry name" value="COILED-COIL DOMAIN-CONTAINING PROTEIN 170"/>
    <property type="match status" value="1"/>
</dbReference>
<evidence type="ECO:0000256" key="1">
    <source>
        <dbReference type="SAM" id="Coils"/>
    </source>
</evidence>
<dbReference type="AlphaFoldDB" id="A0A8T3DK67"/>
<feature type="compositionally biased region" description="Polar residues" evidence="2">
    <location>
        <begin position="606"/>
        <end position="615"/>
    </location>
</feature>
<feature type="coiled-coil region" evidence="1">
    <location>
        <begin position="52"/>
        <end position="93"/>
    </location>
</feature>
<sequence>MNDISNDSGVQSFVLNDASFSEAGSASLWNDVAVRERLAHYQQATEIARSELAILQAKQQNVNAQLQDALSRLASQGIEVQELKKELERQKETSAGQASLVGTLRERLWDMERETTCLASAKARLDTTLQALANENRELKGQIRDLESQSQEHLTGWNKTKQEASDTKRTYQEFVSKLTVRLGMDLSGREEPLDVIVSQVGVVSQRSKGQAEKIHTLEENVAALEVESRASRETVMRLVAEVNRERAEASTHAREAESLRQEVNSVLLAKRSAEQENQSLLERVQASQRALAACRQELSGVEQHSRELDSSLHGSQMEAQALQAREKAFREEVAALLGAQCATAPPTEEDLRERLRELCSREKSGREALLEMEAKASRLSEKLTEQEELHQGALQRAQQAEQRGRELCGKLRGLETELLSGEVVRDGLRHSRQHYECFLEQLSEKMKLARVTADLGFDMRLEAVLSRAEQLVRQEGAALVESRTLAHSLQRKLKAQKEKLESKELHTDLLRRKVAQLEEEKRGRSTLAVERDDAHLAARKLQKKVERLQEELVSLRRSNTELKAQLADTHELKIKVMEQDQTITEQGKSLNELEKGKQKAEKRLSTTKSELQSRASRAVEEQQQALLLLDSHSSELRTLRQTVAELSKSEKQLADFRKVVSEMLGMDVSALAIPDYEIIKRLEWVLNPYRYHQHHPHHHHHHHHCSSLSQPQPQEKQPSGPTSTEHAPITGLKALPSPAESTH</sequence>
<feature type="coiled-coil region" evidence="1">
    <location>
        <begin position="369"/>
        <end position="417"/>
    </location>
</feature>
<dbReference type="OrthoDB" id="5832575at2759"/>
<accession>A0A8T3DK67</accession>
<reference evidence="3" key="1">
    <citation type="submission" date="2021-01" db="EMBL/GenBank/DDBJ databases">
        <authorList>
            <person name="Zahm M."/>
            <person name="Roques C."/>
            <person name="Cabau C."/>
            <person name="Klopp C."/>
            <person name="Donnadieu C."/>
            <person name="Jouanno E."/>
            <person name="Lampietro C."/>
            <person name="Louis A."/>
            <person name="Herpin A."/>
            <person name="Echchiki A."/>
            <person name="Berthelot C."/>
            <person name="Parey E."/>
            <person name="Roest-Crollius H."/>
            <person name="Braasch I."/>
            <person name="Postlethwait J."/>
            <person name="Bobe J."/>
            <person name="Montfort J."/>
            <person name="Bouchez O."/>
            <person name="Begum T."/>
            <person name="Mejri S."/>
            <person name="Adams A."/>
            <person name="Chen W.-J."/>
            <person name="Guiguen Y."/>
        </authorList>
    </citation>
    <scope>NUCLEOTIDE SEQUENCE</scope>
    <source>
        <tissue evidence="3">Blood</tissue>
    </source>
</reference>
<keyword evidence="4" id="KW-1185">Reference proteome</keyword>
<name>A0A8T3DK67_9TELE</name>
<feature type="coiled-coil region" evidence="1">
    <location>
        <begin position="207"/>
        <end position="297"/>
    </location>
</feature>
<proteinExistence type="predicted"/>
<dbReference type="EMBL" id="JAERUA010000009">
    <property type="protein sequence ID" value="KAI1895767.1"/>
    <property type="molecule type" value="Genomic_DNA"/>
</dbReference>
<feature type="compositionally biased region" description="Basic and acidic residues" evidence="2">
    <location>
        <begin position="591"/>
        <end position="604"/>
    </location>
</feature>
<feature type="compositionally biased region" description="Polar residues" evidence="2">
    <location>
        <begin position="715"/>
        <end position="725"/>
    </location>
</feature>
<feature type="compositionally biased region" description="Basic residues" evidence="2">
    <location>
        <begin position="694"/>
        <end position="705"/>
    </location>
</feature>